<gene>
    <name evidence="4" type="ORF">QWY29_10220</name>
</gene>
<dbReference type="InterPro" id="IPR047057">
    <property type="entry name" value="MerR_fam"/>
</dbReference>
<dbReference type="CDD" id="cd01107">
    <property type="entry name" value="HTH_BmrR"/>
    <property type="match status" value="1"/>
</dbReference>
<evidence type="ECO:0000313" key="4">
    <source>
        <dbReference type="EMBL" id="MDN4161725.1"/>
    </source>
</evidence>
<name>A0ABT8EU77_9ACTN</name>
<proteinExistence type="predicted"/>
<dbReference type="SMART" id="SM00331">
    <property type="entry name" value="PP2C_SIG"/>
    <property type="match status" value="1"/>
</dbReference>
<dbReference type="PANTHER" id="PTHR30204">
    <property type="entry name" value="REDOX-CYCLING DRUG-SENSING TRANSCRIPTIONAL ACTIVATOR SOXR"/>
    <property type="match status" value="1"/>
</dbReference>
<organism evidence="4 5">
    <name type="scientific">Nocardioides abyssi</name>
    <dbReference type="NCBI Taxonomy" id="3058370"/>
    <lineage>
        <taxon>Bacteria</taxon>
        <taxon>Bacillati</taxon>
        <taxon>Actinomycetota</taxon>
        <taxon>Actinomycetes</taxon>
        <taxon>Propionibacteriales</taxon>
        <taxon>Nocardioidaceae</taxon>
        <taxon>Nocardioides</taxon>
    </lineage>
</organism>
<dbReference type="PROSITE" id="PS51746">
    <property type="entry name" value="PPM_2"/>
    <property type="match status" value="1"/>
</dbReference>
<evidence type="ECO:0000313" key="5">
    <source>
        <dbReference type="Proteomes" id="UP001168537"/>
    </source>
</evidence>
<dbReference type="InterPro" id="IPR036457">
    <property type="entry name" value="PPM-type-like_dom_sf"/>
</dbReference>
<dbReference type="InterPro" id="IPR001932">
    <property type="entry name" value="PPM-type_phosphatase-like_dom"/>
</dbReference>
<protein>
    <submittedName>
        <fullName evidence="4">MerR family transcriptional regulator</fullName>
    </submittedName>
</protein>
<dbReference type="InterPro" id="IPR000551">
    <property type="entry name" value="MerR-type_HTH_dom"/>
</dbReference>
<dbReference type="InterPro" id="IPR009061">
    <property type="entry name" value="DNA-bd_dom_put_sf"/>
</dbReference>
<dbReference type="SUPFAM" id="SSF81606">
    <property type="entry name" value="PP2C-like"/>
    <property type="match status" value="1"/>
</dbReference>
<dbReference type="EMBL" id="JAUHJR010000003">
    <property type="protein sequence ID" value="MDN4161725.1"/>
    <property type="molecule type" value="Genomic_DNA"/>
</dbReference>
<accession>A0ABT8EU77</accession>
<sequence>MSDEPLLPIGDFARASGLTVKALRLYDEMGLLAPAEVDATTGYRRYAAAQLDRARLVARLRLAGMPLARIRVVADLPPPAAAAELTSYWRQVEADTATARRVVADLVEELSPEEEAVPHAPTPSTVPPAGAFTGAARTGTGGRDAQLDAVRLDGPLAAVADGFGRTPDVASAALAALGPARSVAGLDDAVRRAAEAVVATSASPEDGTTLTALVVTGREVLMAHLGDSRVHLVRRGRLERLTRDHTLVQTLVDEGRLTADEALLDNRRVLINRALSAGTSSDPDLAVRVAEPGDRFVLTTDGVHSVLDAAELAGLLTADADPQAVVDAVAQAVEAAGAPDNWSVVVLDLDG</sequence>
<comment type="caution">
    <text evidence="4">The sequence shown here is derived from an EMBL/GenBank/DDBJ whole genome shotgun (WGS) entry which is preliminary data.</text>
</comment>
<dbReference type="CDD" id="cd00143">
    <property type="entry name" value="PP2Cc"/>
    <property type="match status" value="1"/>
</dbReference>
<dbReference type="Proteomes" id="UP001168537">
    <property type="component" value="Unassembled WGS sequence"/>
</dbReference>
<dbReference type="PANTHER" id="PTHR30204:SF97">
    <property type="entry name" value="MERR FAMILY REGULATORY PROTEIN"/>
    <property type="match status" value="1"/>
</dbReference>
<keyword evidence="5" id="KW-1185">Reference proteome</keyword>
<feature type="domain" description="HTH merR-type" evidence="2">
    <location>
        <begin position="6"/>
        <end position="76"/>
    </location>
</feature>
<dbReference type="Gene3D" id="3.60.40.10">
    <property type="entry name" value="PPM-type phosphatase domain"/>
    <property type="match status" value="1"/>
</dbReference>
<dbReference type="SUPFAM" id="SSF46955">
    <property type="entry name" value="Putative DNA-binding domain"/>
    <property type="match status" value="1"/>
</dbReference>
<dbReference type="Pfam" id="PF13411">
    <property type="entry name" value="MerR_1"/>
    <property type="match status" value="1"/>
</dbReference>
<evidence type="ECO:0000259" key="2">
    <source>
        <dbReference type="PROSITE" id="PS50937"/>
    </source>
</evidence>
<dbReference type="PROSITE" id="PS50937">
    <property type="entry name" value="HTH_MERR_2"/>
    <property type="match status" value="1"/>
</dbReference>
<evidence type="ECO:0000259" key="3">
    <source>
        <dbReference type="PROSITE" id="PS51746"/>
    </source>
</evidence>
<dbReference type="Gene3D" id="1.10.1660.10">
    <property type="match status" value="1"/>
</dbReference>
<reference evidence="4" key="1">
    <citation type="submission" date="2023-06" db="EMBL/GenBank/DDBJ databases">
        <title>Draft genome sequence of Nocardioides sp. SOB72.</title>
        <authorList>
            <person name="Zhang G."/>
        </authorList>
    </citation>
    <scope>NUCLEOTIDE SEQUENCE</scope>
    <source>
        <strain evidence="4">SOB72</strain>
    </source>
</reference>
<dbReference type="PROSITE" id="PS00552">
    <property type="entry name" value="HTH_MERR_1"/>
    <property type="match status" value="1"/>
</dbReference>
<feature type="domain" description="PPM-type phosphatase" evidence="3">
    <location>
        <begin position="132"/>
        <end position="349"/>
    </location>
</feature>
<evidence type="ECO:0000256" key="1">
    <source>
        <dbReference type="ARBA" id="ARBA00023125"/>
    </source>
</evidence>
<dbReference type="Pfam" id="PF00481">
    <property type="entry name" value="PP2C"/>
    <property type="match status" value="1"/>
</dbReference>
<dbReference type="SMART" id="SM00332">
    <property type="entry name" value="PP2Cc"/>
    <property type="match status" value="1"/>
</dbReference>
<keyword evidence="1" id="KW-0238">DNA-binding</keyword>
<dbReference type="RefSeq" id="WP_300960626.1">
    <property type="nucleotide sequence ID" value="NZ_JAUHJR010000003.1"/>
</dbReference>
<dbReference type="SMART" id="SM00422">
    <property type="entry name" value="HTH_MERR"/>
    <property type="match status" value="1"/>
</dbReference>